<dbReference type="Pfam" id="PF26192">
    <property type="entry name" value="RNF157-like_N"/>
    <property type="match status" value="1"/>
</dbReference>
<keyword evidence="6" id="KW-0479">Metal-binding</keyword>
<evidence type="ECO:0000256" key="11">
    <source>
        <dbReference type="ARBA" id="ARBA00025721"/>
    </source>
</evidence>
<reference evidence="17" key="1">
    <citation type="journal article" date="2017" name="Cell">
        <title>Insights into land plant evolution garnered from the Marchantia polymorpha genome.</title>
        <authorList>
            <person name="Bowman J.L."/>
            <person name="Kohchi T."/>
            <person name="Yamato K.T."/>
            <person name="Jenkins J."/>
            <person name="Shu S."/>
            <person name="Ishizaki K."/>
            <person name="Yamaoka S."/>
            <person name="Nishihama R."/>
            <person name="Nakamura Y."/>
            <person name="Berger F."/>
            <person name="Adam C."/>
            <person name="Aki S.S."/>
            <person name="Althoff F."/>
            <person name="Araki T."/>
            <person name="Arteaga-Vazquez M.A."/>
            <person name="Balasubrmanian S."/>
            <person name="Barry K."/>
            <person name="Bauer D."/>
            <person name="Boehm C.R."/>
            <person name="Briginshaw L."/>
            <person name="Caballero-Perez J."/>
            <person name="Catarino B."/>
            <person name="Chen F."/>
            <person name="Chiyoda S."/>
            <person name="Chovatia M."/>
            <person name="Davies K.M."/>
            <person name="Delmans M."/>
            <person name="Demura T."/>
            <person name="Dierschke T."/>
            <person name="Dolan L."/>
            <person name="Dorantes-Acosta A.E."/>
            <person name="Eklund D.M."/>
            <person name="Florent S.N."/>
            <person name="Flores-Sandoval E."/>
            <person name="Fujiyama A."/>
            <person name="Fukuzawa H."/>
            <person name="Galik B."/>
            <person name="Grimanelli D."/>
            <person name="Grimwood J."/>
            <person name="Grossniklaus U."/>
            <person name="Hamada T."/>
            <person name="Haseloff J."/>
            <person name="Hetherington A.J."/>
            <person name="Higo A."/>
            <person name="Hirakawa Y."/>
            <person name="Hundley H.N."/>
            <person name="Ikeda Y."/>
            <person name="Inoue K."/>
            <person name="Inoue S.I."/>
            <person name="Ishida S."/>
            <person name="Jia Q."/>
            <person name="Kakita M."/>
            <person name="Kanazawa T."/>
            <person name="Kawai Y."/>
            <person name="Kawashima T."/>
            <person name="Kennedy M."/>
            <person name="Kinose K."/>
            <person name="Kinoshita T."/>
            <person name="Kohara Y."/>
            <person name="Koide E."/>
            <person name="Komatsu K."/>
            <person name="Kopischke S."/>
            <person name="Kubo M."/>
            <person name="Kyozuka J."/>
            <person name="Lagercrantz U."/>
            <person name="Lin S.S."/>
            <person name="Lindquist E."/>
            <person name="Lipzen A.M."/>
            <person name="Lu C.W."/>
            <person name="De Luna E."/>
            <person name="Martienssen R.A."/>
            <person name="Minamino N."/>
            <person name="Mizutani M."/>
            <person name="Mizutani M."/>
            <person name="Mochizuki N."/>
            <person name="Monte I."/>
            <person name="Mosher R."/>
            <person name="Nagasaki H."/>
            <person name="Nakagami H."/>
            <person name="Naramoto S."/>
            <person name="Nishitani K."/>
            <person name="Ohtani M."/>
            <person name="Okamoto T."/>
            <person name="Okumura M."/>
            <person name="Phillips J."/>
            <person name="Pollak B."/>
            <person name="Reinders A."/>
            <person name="Rovekamp M."/>
            <person name="Sano R."/>
            <person name="Sawa S."/>
            <person name="Schmid M.W."/>
            <person name="Shirakawa M."/>
            <person name="Solano R."/>
            <person name="Spunde A."/>
            <person name="Suetsugu N."/>
            <person name="Sugano S."/>
            <person name="Sugiyama A."/>
            <person name="Sun R."/>
            <person name="Suzuki Y."/>
            <person name="Takenaka M."/>
            <person name="Takezawa D."/>
            <person name="Tomogane H."/>
            <person name="Tsuzuki M."/>
            <person name="Ueda T."/>
            <person name="Umeda M."/>
            <person name="Ward J.M."/>
            <person name="Watanabe Y."/>
            <person name="Yazaki K."/>
            <person name="Yokoyama R."/>
            <person name="Yoshitake Y."/>
            <person name="Yotsui I."/>
            <person name="Zachgo S."/>
            <person name="Schmutz J."/>
        </authorList>
    </citation>
    <scope>NUCLEOTIDE SEQUENCE [LARGE SCALE GENOMIC DNA]</scope>
    <source>
        <strain evidence="17">Tak-1</strain>
    </source>
</reference>
<dbReference type="InterPro" id="IPR045194">
    <property type="entry name" value="MGRN1/RNF157-like"/>
</dbReference>
<dbReference type="OrthoDB" id="1711136at2759"/>
<name>A0A2R6X7L8_MARPO</name>
<dbReference type="Proteomes" id="UP000244005">
    <property type="component" value="Unassembled WGS sequence"/>
</dbReference>
<dbReference type="InterPro" id="IPR058981">
    <property type="entry name" value="MGRN1/RNF157-like_N"/>
</dbReference>
<gene>
    <name evidence="16" type="ORF">MARPO_0031s0068</name>
</gene>
<organism evidence="16 17">
    <name type="scientific">Marchantia polymorpha</name>
    <name type="common">Common liverwort</name>
    <name type="synonym">Marchantia aquatica</name>
    <dbReference type="NCBI Taxonomy" id="3197"/>
    <lineage>
        <taxon>Eukaryota</taxon>
        <taxon>Viridiplantae</taxon>
        <taxon>Streptophyta</taxon>
        <taxon>Embryophyta</taxon>
        <taxon>Marchantiophyta</taxon>
        <taxon>Marchantiopsida</taxon>
        <taxon>Marchantiidae</taxon>
        <taxon>Marchantiales</taxon>
        <taxon>Marchantiaceae</taxon>
        <taxon>Marchantia</taxon>
    </lineage>
</organism>
<evidence type="ECO:0000256" key="4">
    <source>
        <dbReference type="ARBA" id="ARBA00022679"/>
    </source>
</evidence>
<feature type="compositionally biased region" description="Pro residues" evidence="13">
    <location>
        <begin position="20"/>
        <end position="36"/>
    </location>
</feature>
<dbReference type="EMBL" id="KZ772703">
    <property type="protein sequence ID" value="PTQ42092.1"/>
    <property type="molecule type" value="Genomic_DNA"/>
</dbReference>
<feature type="domain" description="RING-type" evidence="15">
    <location>
        <begin position="319"/>
        <end position="358"/>
    </location>
</feature>
<evidence type="ECO:0000259" key="15">
    <source>
        <dbReference type="PROSITE" id="PS50089"/>
    </source>
</evidence>
<evidence type="ECO:0000256" key="1">
    <source>
        <dbReference type="ARBA" id="ARBA00000900"/>
    </source>
</evidence>
<keyword evidence="14" id="KW-0472">Membrane</keyword>
<dbReference type="Pfam" id="PF13920">
    <property type="entry name" value="zf-C3HC4_3"/>
    <property type="match status" value="1"/>
</dbReference>
<dbReference type="Gene3D" id="3.30.40.10">
    <property type="entry name" value="Zinc/RING finger domain, C3HC4 (zinc finger)"/>
    <property type="match status" value="1"/>
</dbReference>
<keyword evidence="14" id="KW-1133">Transmembrane helix</keyword>
<feature type="region of interest" description="Disordered" evidence="13">
    <location>
        <begin position="1"/>
        <end position="38"/>
    </location>
</feature>
<evidence type="ECO:0000256" key="13">
    <source>
        <dbReference type="SAM" id="MobiDB-lite"/>
    </source>
</evidence>
<dbReference type="CDD" id="cd16789">
    <property type="entry name" value="mRING-HC-C3HC5_MGRN1-like"/>
    <property type="match status" value="1"/>
</dbReference>
<evidence type="ECO:0000256" key="3">
    <source>
        <dbReference type="ARBA" id="ARBA00012483"/>
    </source>
</evidence>
<comment type="pathway">
    <text evidence="2">Protein modification; protein ubiquitination.</text>
</comment>
<evidence type="ECO:0000256" key="2">
    <source>
        <dbReference type="ARBA" id="ARBA00004906"/>
    </source>
</evidence>
<evidence type="ECO:0000256" key="5">
    <source>
        <dbReference type="ARBA" id="ARBA00022707"/>
    </source>
</evidence>
<dbReference type="EC" id="2.3.2.27" evidence="3"/>
<evidence type="ECO:0000256" key="9">
    <source>
        <dbReference type="ARBA" id="ARBA00022833"/>
    </source>
</evidence>
<evidence type="ECO:0000256" key="10">
    <source>
        <dbReference type="ARBA" id="ARBA00023288"/>
    </source>
</evidence>
<evidence type="ECO:0000256" key="12">
    <source>
        <dbReference type="PROSITE-ProRule" id="PRU00175"/>
    </source>
</evidence>
<evidence type="ECO:0000256" key="14">
    <source>
        <dbReference type="SAM" id="Phobius"/>
    </source>
</evidence>
<dbReference type="GO" id="GO:0008270">
    <property type="term" value="F:zinc ion binding"/>
    <property type="evidence" value="ECO:0007669"/>
    <property type="project" value="UniProtKB-KW"/>
</dbReference>
<comment type="similarity">
    <text evidence="11">Belongs to the RING-type zinc finger family. LOG2 subfamily.</text>
</comment>
<dbReference type="Gramene" id="Mp2g04120.1">
    <property type="protein sequence ID" value="Mp2g04120.1.cds"/>
    <property type="gene ID" value="Mp2g04120"/>
</dbReference>
<keyword evidence="4" id="KW-0808">Transferase</keyword>
<dbReference type="SUPFAM" id="SSF57850">
    <property type="entry name" value="RING/U-box"/>
    <property type="match status" value="1"/>
</dbReference>
<dbReference type="GO" id="GO:0061630">
    <property type="term" value="F:ubiquitin protein ligase activity"/>
    <property type="evidence" value="ECO:0000318"/>
    <property type="project" value="GO_Central"/>
</dbReference>
<keyword evidence="10" id="KW-0449">Lipoprotein</keyword>
<dbReference type="InterPro" id="IPR001841">
    <property type="entry name" value="Znf_RING"/>
</dbReference>
<dbReference type="PANTHER" id="PTHR22996">
    <property type="entry name" value="MAHOGUNIN"/>
    <property type="match status" value="1"/>
</dbReference>
<dbReference type="InterPro" id="IPR045195">
    <property type="entry name" value="LOG2-like_mRING_C3HC5"/>
</dbReference>
<keyword evidence="5" id="KW-0519">Myristate</keyword>
<dbReference type="SMART" id="SM00184">
    <property type="entry name" value="RING"/>
    <property type="match status" value="1"/>
</dbReference>
<feature type="transmembrane region" description="Helical" evidence="14">
    <location>
        <begin position="147"/>
        <end position="168"/>
    </location>
</feature>
<evidence type="ECO:0000256" key="8">
    <source>
        <dbReference type="ARBA" id="ARBA00022786"/>
    </source>
</evidence>
<dbReference type="GO" id="GO:0016567">
    <property type="term" value="P:protein ubiquitination"/>
    <property type="evidence" value="ECO:0000318"/>
    <property type="project" value="GO_Central"/>
</dbReference>
<evidence type="ECO:0000313" key="17">
    <source>
        <dbReference type="Proteomes" id="UP000244005"/>
    </source>
</evidence>
<proteinExistence type="inferred from homology"/>
<comment type="catalytic activity">
    <reaction evidence="1">
        <text>S-ubiquitinyl-[E2 ubiquitin-conjugating enzyme]-L-cysteine + [acceptor protein]-L-lysine = [E2 ubiquitin-conjugating enzyme]-L-cysteine + N(6)-ubiquitinyl-[acceptor protein]-L-lysine.</text>
        <dbReference type="EC" id="2.3.2.27"/>
    </reaction>
</comment>
<accession>A0A2R6X7L8</accession>
<keyword evidence="9" id="KW-0862">Zinc</keyword>
<protein>
    <recommendedName>
        <fullName evidence="3">RING-type E3 ubiquitin transferase</fullName>
        <ecNumber evidence="3">2.3.2.27</ecNumber>
    </recommendedName>
</protein>
<dbReference type="PANTHER" id="PTHR22996:SF0">
    <property type="entry name" value="RE60872P-RELATED"/>
    <property type="match status" value="1"/>
</dbReference>
<keyword evidence="14" id="KW-0812">Transmembrane</keyword>
<evidence type="ECO:0000313" key="16">
    <source>
        <dbReference type="EMBL" id="PTQ42092.1"/>
    </source>
</evidence>
<dbReference type="PROSITE" id="PS50089">
    <property type="entry name" value="ZF_RING_2"/>
    <property type="match status" value="1"/>
</dbReference>
<dbReference type="FunFam" id="3.30.40.10:FF:000115">
    <property type="entry name" value="probable E3 ubiquitin-protein ligase LOG2"/>
    <property type="match status" value="1"/>
</dbReference>
<keyword evidence="8" id="KW-0833">Ubl conjugation pathway</keyword>
<evidence type="ECO:0000256" key="7">
    <source>
        <dbReference type="ARBA" id="ARBA00022771"/>
    </source>
</evidence>
<sequence>MGNNSSNNRRNGRIQHNPVGNPPLPPRGNIPPPPGYPGNAGAPTYPVYPNGHHNMPYHMPYPPTYNGAMPTPMGNQFYQNFIPAGNGHLMMNYPTQPMYRPTIPTPHPQQIPPTPVAEAQKANTIRNDVNLKKPTLRLEKDEENPGFYLVAFTFDATVAGSISIFFLAKEGDRCSLTPLKPHLYKPIRVPFEKGLGQKFKQAPGTGVNLALFDERELSREGPDDVYPLLVRAETEPKDPSASASLQDELPPGAELPKYIHSQTTHAIVEKNPLSEGYKVKVLKQTIWVDGIRYDLQEIYGIENSGGNTAYDGSDAGKECVICMSEPRDTTVLPCRHMCMCSECAKVLRFQTNRCPICRTPVERLLEIKVPKNDAEDYVFKSRSFKGASASQSSSSASQSTTKDDGALEIKDYGVIHEINMYRSLRSSLGLTSIHTYGLAVWRQTCSSPRHGTEGSFVQLVPQNTDVCLHAPLANLVCHLPEGEFLSWPLRGLQAFLQGPDDLSPLRF</sequence>
<dbReference type="InterPro" id="IPR013083">
    <property type="entry name" value="Znf_RING/FYVE/PHD"/>
</dbReference>
<keyword evidence="7 12" id="KW-0863">Zinc-finger</keyword>
<keyword evidence="17" id="KW-1185">Reference proteome</keyword>
<evidence type="ECO:0000256" key="6">
    <source>
        <dbReference type="ARBA" id="ARBA00022723"/>
    </source>
</evidence>
<dbReference type="AlphaFoldDB" id="A0A2R6X7L8"/>